<gene>
    <name evidence="3" type="ORF">RRG08_061342</name>
</gene>
<protein>
    <submittedName>
        <fullName evidence="3">Uncharacterized protein</fullName>
    </submittedName>
</protein>
<keyword evidence="2" id="KW-0472">Membrane</keyword>
<dbReference type="EMBL" id="JAWDGP010001944">
    <property type="protein sequence ID" value="KAK3786791.1"/>
    <property type="molecule type" value="Genomic_DNA"/>
</dbReference>
<feature type="transmembrane region" description="Helical" evidence="2">
    <location>
        <begin position="191"/>
        <end position="215"/>
    </location>
</feature>
<feature type="transmembrane region" description="Helical" evidence="2">
    <location>
        <begin position="151"/>
        <end position="171"/>
    </location>
</feature>
<proteinExistence type="predicted"/>
<name>A0AAE1AGR9_9GAST</name>
<comment type="caution">
    <text evidence="3">The sequence shown here is derived from an EMBL/GenBank/DDBJ whole genome shotgun (WGS) entry which is preliminary data.</text>
</comment>
<dbReference type="AlphaFoldDB" id="A0AAE1AGR9"/>
<feature type="transmembrane region" description="Helical" evidence="2">
    <location>
        <begin position="264"/>
        <end position="284"/>
    </location>
</feature>
<keyword evidence="2" id="KW-1133">Transmembrane helix</keyword>
<organism evidence="3 4">
    <name type="scientific">Elysia crispata</name>
    <name type="common">lettuce slug</name>
    <dbReference type="NCBI Taxonomy" id="231223"/>
    <lineage>
        <taxon>Eukaryota</taxon>
        <taxon>Metazoa</taxon>
        <taxon>Spiralia</taxon>
        <taxon>Lophotrochozoa</taxon>
        <taxon>Mollusca</taxon>
        <taxon>Gastropoda</taxon>
        <taxon>Heterobranchia</taxon>
        <taxon>Euthyneura</taxon>
        <taxon>Panpulmonata</taxon>
        <taxon>Sacoglossa</taxon>
        <taxon>Placobranchoidea</taxon>
        <taxon>Plakobranchidae</taxon>
        <taxon>Elysia</taxon>
    </lineage>
</organism>
<feature type="transmembrane region" description="Helical" evidence="2">
    <location>
        <begin position="316"/>
        <end position="337"/>
    </location>
</feature>
<dbReference type="Proteomes" id="UP001283361">
    <property type="component" value="Unassembled WGS sequence"/>
</dbReference>
<evidence type="ECO:0000313" key="3">
    <source>
        <dbReference type="EMBL" id="KAK3786791.1"/>
    </source>
</evidence>
<keyword evidence="2" id="KW-0812">Transmembrane</keyword>
<evidence type="ECO:0000313" key="4">
    <source>
        <dbReference type="Proteomes" id="UP001283361"/>
    </source>
</evidence>
<feature type="transmembrane region" description="Helical" evidence="2">
    <location>
        <begin position="110"/>
        <end position="131"/>
    </location>
</feature>
<feature type="transmembrane region" description="Helical" evidence="2">
    <location>
        <begin position="357"/>
        <end position="380"/>
    </location>
</feature>
<accession>A0AAE1AGR9</accession>
<reference evidence="3" key="1">
    <citation type="journal article" date="2023" name="G3 (Bethesda)">
        <title>A reference genome for the long-term kleptoplast-retaining sea slug Elysia crispata morphotype clarki.</title>
        <authorList>
            <person name="Eastman K.E."/>
            <person name="Pendleton A.L."/>
            <person name="Shaikh M.A."/>
            <person name="Suttiyut T."/>
            <person name="Ogas R."/>
            <person name="Tomko P."/>
            <person name="Gavelis G."/>
            <person name="Widhalm J.R."/>
            <person name="Wisecaver J.H."/>
        </authorList>
    </citation>
    <scope>NUCLEOTIDE SEQUENCE</scope>
    <source>
        <strain evidence="3">ECLA1</strain>
    </source>
</reference>
<evidence type="ECO:0000256" key="2">
    <source>
        <dbReference type="SAM" id="Phobius"/>
    </source>
</evidence>
<evidence type="ECO:0000256" key="1">
    <source>
        <dbReference type="SAM" id="MobiDB-lite"/>
    </source>
</evidence>
<sequence>MEQQMFGRKKIEGLPERSDLIRKHRLTERSASLIVCDATIIVIEMLQILGLIQSMGLKWSWPETWIKYTNFIFLFNADAWEFTKVQSRAYTRLQGKETASSAISVDYNHILMAWAGLLVFIGFIFLVTFLILNRRQPPYLMVHYAKMERVFLVMVQVLALPLGTAVFRLFHCTGSDTMAVFNSKSCHKGVYWAYIAPSILLTVALFGAVPLWMVYRIRKQKLAAGNKHHDAYLRLKEVEYEAGLDVVWAVQGFYLFSSFRLCAVYYRPMVHMIKLLLLVFFSALFLEIHAQAICVAVILTIAAVTVPVVRPFRVTSFNVALCLSLGSLAGNALFGSVVTSVTPATVESPWLVEPYSYSILAGINVILSGTLVTWIIWLICRSKCSCCVRHCFPNSPLWPTLLSYEFKVEGAETYKFMAAVLRARAVLDACLRAPSVFAPVHQLSRHIQIVNVCCREAEKTRDGMHPTLLHLLDDMTDVHRRLEPGSLFAEKVHENIRQNAANFVSLMPAFCHRLAQRDFDLMLVDPVRKRMLLKMSIIAMFVDRTNRNLVRDTFTERGLHKLWHELPDKVNPRADLEYQEDLHPLPVNGPDTESQYMTGVYRPPLHLMDLHDSDEEENLATFLSRVPPVLVLKDESSRSSSVTYLAGTAEGMGYTDGLTPVGNVEIVAEITPHYSADVSTEVVTEIPQHHSPEVPEEDVQNAPENMDGSSDLMNFPARESALSETIQPKTAAPVSDLAAVSELGLINQGFIQDEGQGQEKGSGVDRGEYTEDTTQESNNEISQ</sequence>
<feature type="transmembrane region" description="Helical" evidence="2">
    <location>
        <begin position="31"/>
        <end position="52"/>
    </location>
</feature>
<feature type="region of interest" description="Disordered" evidence="1">
    <location>
        <begin position="749"/>
        <end position="783"/>
    </location>
</feature>
<feature type="transmembrane region" description="Helical" evidence="2">
    <location>
        <begin position="290"/>
        <end position="309"/>
    </location>
</feature>
<keyword evidence="4" id="KW-1185">Reference proteome</keyword>